<evidence type="ECO:0000256" key="2">
    <source>
        <dbReference type="ARBA" id="ARBA00010701"/>
    </source>
</evidence>
<dbReference type="InterPro" id="IPR029058">
    <property type="entry name" value="AB_hydrolase_fold"/>
</dbReference>
<dbReference type="GO" id="GO:0016298">
    <property type="term" value="F:lipase activity"/>
    <property type="evidence" value="ECO:0007669"/>
    <property type="project" value="InterPro"/>
</dbReference>
<dbReference type="PANTHER" id="PTHR11610:SF151">
    <property type="entry name" value="PHOSPHOLIPASE A1 MEMBER A-LIKE PROTEIN"/>
    <property type="match status" value="1"/>
</dbReference>
<accession>A0A6I8T9K0</accession>
<evidence type="ECO:0000259" key="5">
    <source>
        <dbReference type="Pfam" id="PF00151"/>
    </source>
</evidence>
<comment type="similarity">
    <text evidence="2 4">Belongs to the AB hydrolase superfamily. Lipase family.</text>
</comment>
<dbReference type="CDD" id="cd00707">
    <property type="entry name" value="Pancreat_lipase_like"/>
    <property type="match status" value="1"/>
</dbReference>
<dbReference type="InterPro" id="IPR033906">
    <property type="entry name" value="Lipase_N"/>
</dbReference>
<dbReference type="InParanoid" id="A0A6I8T9K0"/>
<evidence type="ECO:0000313" key="6">
    <source>
        <dbReference type="EnsemblMetazoa" id="AAEL006982-PB"/>
    </source>
</evidence>
<keyword evidence="3" id="KW-0964">Secreted</keyword>
<reference evidence="6" key="2">
    <citation type="submission" date="2020-05" db="UniProtKB">
        <authorList>
            <consortium name="EnsemblMetazoa"/>
        </authorList>
    </citation>
    <scope>IDENTIFICATION</scope>
    <source>
        <strain evidence="6">LVP_AGWG</strain>
    </source>
</reference>
<name>A0A6I8T9K0_AEDAE</name>
<reference evidence="6 7" key="1">
    <citation type="submission" date="2017-06" db="EMBL/GenBank/DDBJ databases">
        <title>Aedes aegypti genome working group (AGWG) sequencing and assembly.</title>
        <authorList>
            <consortium name="Aedes aegypti Genome Working Group (AGWG)"/>
            <person name="Matthews B.J."/>
        </authorList>
    </citation>
    <scope>NUCLEOTIDE SEQUENCE [LARGE SCALE GENOMIC DNA]</scope>
    <source>
        <strain evidence="6 7">LVP_AGWG</strain>
    </source>
</reference>
<dbReference type="PRINTS" id="PR00821">
    <property type="entry name" value="TAGLIPASE"/>
</dbReference>
<dbReference type="OrthoDB" id="199913at2759"/>
<evidence type="ECO:0000256" key="1">
    <source>
        <dbReference type="ARBA" id="ARBA00004613"/>
    </source>
</evidence>
<dbReference type="EnsemblMetazoa" id="AAEL006982-RB">
    <property type="protein sequence ID" value="AAEL006982-PB"/>
    <property type="gene ID" value="AAEL006982"/>
</dbReference>
<dbReference type="InterPro" id="IPR013818">
    <property type="entry name" value="Lipase"/>
</dbReference>
<comment type="subcellular location">
    <subcellularLocation>
        <location evidence="1">Secreted</location>
    </subcellularLocation>
</comment>
<sequence length="519" mass="58744">MYVSIVYSPMEILFSNFLLFISNVIDLRSLWSGLRCSSTSSKSKIVNGRCQIVQYVCDTAAALHFAHITHAGPVIIRQPRSDFTVGTCTWVVERPCPDQDIKFYLFTRSNPEDRQYVHIDETLEKSNLSTSYFNPSLPTKVIIHGYNGDMFLEPLIKMKGEYLNRGSYNLFYVDWSVLGPGPCYPSAVHNTKHVGTCIAQLVQRILDTGTDNVHLIGFSLGAQVTNYAAVKLRPFKLRRISGLDPAMPLFITADKDDKLDESDANFVDVIHTNALVQGKIERCGHVDFYMNGGIIQPGCWAGGQNPMACSHHRAPDYFAESIRSLTGFWGWKCESYVYYLLGFCPHNNFQVVAGEDCNQATEGMFMITTNADSPFAIGRWTDSMGLLKTPNPLNKFSLKRDPFISDIDQWGKLEGNFNNVEQFPTPYSQDPNGDDWPYFNHIGTNKLTKDYIKKILEQDKDRYDETTEDSAEAHLNLLKHAGMSNAINQKEGLSDLRRRLQLKEASVVEQYSLPMYTPY</sequence>
<dbReference type="Gene3D" id="3.40.50.1820">
    <property type="entry name" value="alpha/beta hydrolase"/>
    <property type="match status" value="1"/>
</dbReference>
<dbReference type="GO" id="GO:0016042">
    <property type="term" value="P:lipid catabolic process"/>
    <property type="evidence" value="ECO:0007669"/>
    <property type="project" value="TreeGrafter"/>
</dbReference>
<dbReference type="GO" id="GO:0017171">
    <property type="term" value="F:serine hydrolase activity"/>
    <property type="evidence" value="ECO:0007669"/>
    <property type="project" value="TreeGrafter"/>
</dbReference>
<proteinExistence type="inferred from homology"/>
<dbReference type="FunCoup" id="A0A6I8T9K0">
    <property type="interactions" value="47"/>
</dbReference>
<dbReference type="AlphaFoldDB" id="A0A6I8T9K0"/>
<dbReference type="InterPro" id="IPR000734">
    <property type="entry name" value="TAG_lipase"/>
</dbReference>
<dbReference type="SUPFAM" id="SSF53474">
    <property type="entry name" value="alpha/beta-Hydrolases"/>
    <property type="match status" value="1"/>
</dbReference>
<keyword evidence="7" id="KW-1185">Reference proteome</keyword>
<evidence type="ECO:0000256" key="3">
    <source>
        <dbReference type="ARBA" id="ARBA00022525"/>
    </source>
</evidence>
<organism evidence="6 7">
    <name type="scientific">Aedes aegypti</name>
    <name type="common">Yellowfever mosquito</name>
    <name type="synonym">Culex aegypti</name>
    <dbReference type="NCBI Taxonomy" id="7159"/>
    <lineage>
        <taxon>Eukaryota</taxon>
        <taxon>Metazoa</taxon>
        <taxon>Ecdysozoa</taxon>
        <taxon>Arthropoda</taxon>
        <taxon>Hexapoda</taxon>
        <taxon>Insecta</taxon>
        <taxon>Pterygota</taxon>
        <taxon>Neoptera</taxon>
        <taxon>Endopterygota</taxon>
        <taxon>Diptera</taxon>
        <taxon>Nematocera</taxon>
        <taxon>Culicoidea</taxon>
        <taxon>Culicidae</taxon>
        <taxon>Culicinae</taxon>
        <taxon>Aedini</taxon>
        <taxon>Aedes</taxon>
        <taxon>Stegomyia</taxon>
    </lineage>
</organism>
<gene>
    <name evidence="6" type="primary">5568614</name>
</gene>
<feature type="domain" description="Lipase" evidence="5">
    <location>
        <begin position="91"/>
        <end position="345"/>
    </location>
</feature>
<dbReference type="GO" id="GO:0005615">
    <property type="term" value="C:extracellular space"/>
    <property type="evidence" value="ECO:0007669"/>
    <property type="project" value="TreeGrafter"/>
</dbReference>
<dbReference type="Proteomes" id="UP000008820">
    <property type="component" value="Chromosome 2"/>
</dbReference>
<dbReference type="Pfam" id="PF00151">
    <property type="entry name" value="Lipase"/>
    <property type="match status" value="1"/>
</dbReference>
<protein>
    <recommendedName>
        <fullName evidence="5">Lipase domain-containing protein</fullName>
    </recommendedName>
</protein>
<dbReference type="FunFam" id="3.40.50.1820:FF:000076">
    <property type="entry name" value="phospholipase A1"/>
    <property type="match status" value="1"/>
</dbReference>
<evidence type="ECO:0000256" key="4">
    <source>
        <dbReference type="RuleBase" id="RU004262"/>
    </source>
</evidence>
<dbReference type="PANTHER" id="PTHR11610">
    <property type="entry name" value="LIPASE"/>
    <property type="match status" value="1"/>
</dbReference>
<evidence type="ECO:0000313" key="7">
    <source>
        <dbReference type="Proteomes" id="UP000008820"/>
    </source>
</evidence>